<organism evidence="2">
    <name type="scientific">Anguilla anguilla</name>
    <name type="common">European freshwater eel</name>
    <name type="synonym">Muraena anguilla</name>
    <dbReference type="NCBI Taxonomy" id="7936"/>
    <lineage>
        <taxon>Eukaryota</taxon>
        <taxon>Metazoa</taxon>
        <taxon>Chordata</taxon>
        <taxon>Craniata</taxon>
        <taxon>Vertebrata</taxon>
        <taxon>Euteleostomi</taxon>
        <taxon>Actinopterygii</taxon>
        <taxon>Neopterygii</taxon>
        <taxon>Teleostei</taxon>
        <taxon>Anguilliformes</taxon>
        <taxon>Anguillidae</taxon>
        <taxon>Anguilla</taxon>
    </lineage>
</organism>
<name>A0A0E9W9C6_ANGAN</name>
<evidence type="ECO:0000313" key="2">
    <source>
        <dbReference type="EMBL" id="JAH86093.1"/>
    </source>
</evidence>
<dbReference type="AlphaFoldDB" id="A0A0E9W9C6"/>
<sequence length="58" mass="6508">MSRKPFVTSLVVSCGTHLRNAFNFNSLMLLCICRNKKKSPNSNISNAEELERPPVASR</sequence>
<reference evidence="2" key="2">
    <citation type="journal article" date="2015" name="Fish Shellfish Immunol.">
        <title>Early steps in the European eel (Anguilla anguilla)-Vibrio vulnificus interaction in the gills: Role of the RtxA13 toxin.</title>
        <authorList>
            <person name="Callol A."/>
            <person name="Pajuelo D."/>
            <person name="Ebbesson L."/>
            <person name="Teles M."/>
            <person name="MacKenzie S."/>
            <person name="Amaro C."/>
        </authorList>
    </citation>
    <scope>NUCLEOTIDE SEQUENCE</scope>
</reference>
<protein>
    <submittedName>
        <fullName evidence="2">Uncharacterized protein</fullName>
    </submittedName>
</protein>
<dbReference type="EMBL" id="GBXM01022484">
    <property type="protein sequence ID" value="JAH86093.1"/>
    <property type="molecule type" value="Transcribed_RNA"/>
</dbReference>
<feature type="region of interest" description="Disordered" evidence="1">
    <location>
        <begin position="37"/>
        <end position="58"/>
    </location>
</feature>
<evidence type="ECO:0000256" key="1">
    <source>
        <dbReference type="SAM" id="MobiDB-lite"/>
    </source>
</evidence>
<accession>A0A0E9W9C6</accession>
<reference evidence="2" key="1">
    <citation type="submission" date="2014-11" db="EMBL/GenBank/DDBJ databases">
        <authorList>
            <person name="Amaro Gonzalez C."/>
        </authorList>
    </citation>
    <scope>NUCLEOTIDE SEQUENCE</scope>
</reference>
<proteinExistence type="predicted"/>